<keyword evidence="2" id="KW-1185">Reference proteome</keyword>
<dbReference type="AlphaFoldDB" id="A0A8J3VZX5"/>
<reference evidence="1" key="1">
    <citation type="submission" date="2021-01" db="EMBL/GenBank/DDBJ databases">
        <title>Whole genome shotgun sequence of Sphaerimonospora thailandensis NBRC 107569.</title>
        <authorList>
            <person name="Komaki H."/>
            <person name="Tamura T."/>
        </authorList>
    </citation>
    <scope>NUCLEOTIDE SEQUENCE</scope>
    <source>
        <strain evidence="1">NBRC 107569</strain>
    </source>
</reference>
<organism evidence="1 2">
    <name type="scientific">Sphaerimonospora thailandensis</name>
    <dbReference type="NCBI Taxonomy" id="795644"/>
    <lineage>
        <taxon>Bacteria</taxon>
        <taxon>Bacillati</taxon>
        <taxon>Actinomycetota</taxon>
        <taxon>Actinomycetes</taxon>
        <taxon>Streptosporangiales</taxon>
        <taxon>Streptosporangiaceae</taxon>
        <taxon>Sphaerimonospora</taxon>
    </lineage>
</organism>
<protein>
    <submittedName>
        <fullName evidence="1">Uncharacterized protein</fullName>
    </submittedName>
</protein>
<evidence type="ECO:0000313" key="2">
    <source>
        <dbReference type="Proteomes" id="UP000610966"/>
    </source>
</evidence>
<proteinExistence type="predicted"/>
<dbReference type="Proteomes" id="UP000610966">
    <property type="component" value="Unassembled WGS sequence"/>
</dbReference>
<sequence length="160" mass="17156">MTFICGVPSAELPPSSNSVVILRWLCPLCSDQDQMPGEECGLCLGRGAITQDTADTWLTMAEPGDPPLRPAPVPPAVMRSPCRDCAFRPGAPEEDEQPPVERPFYCHHGMPVVNGAYAPTAWADGKPLGAMVCRGWWAAATGEPLPAEAYRPANDGWGRP</sequence>
<dbReference type="EMBL" id="BOOG01000021">
    <property type="protein sequence ID" value="GIH70306.1"/>
    <property type="molecule type" value="Genomic_DNA"/>
</dbReference>
<accession>A0A8J3VZX5</accession>
<gene>
    <name evidence="1" type="ORF">Mth01_25590</name>
</gene>
<evidence type="ECO:0000313" key="1">
    <source>
        <dbReference type="EMBL" id="GIH70306.1"/>
    </source>
</evidence>
<name>A0A8J3VZX5_9ACTN</name>
<comment type="caution">
    <text evidence="1">The sequence shown here is derived from an EMBL/GenBank/DDBJ whole genome shotgun (WGS) entry which is preliminary data.</text>
</comment>
<dbReference type="RefSeq" id="WP_204016025.1">
    <property type="nucleotide sequence ID" value="NZ_BOOG01000021.1"/>
</dbReference>